<accession>A0ABV0SB30</accession>
<comment type="caution">
    <text evidence="2">The sequence shown here is derived from an EMBL/GenBank/DDBJ whole genome shotgun (WGS) entry which is preliminary data.</text>
</comment>
<organism evidence="2 3">
    <name type="scientific">Xenoophorus captivus</name>
    <dbReference type="NCBI Taxonomy" id="1517983"/>
    <lineage>
        <taxon>Eukaryota</taxon>
        <taxon>Metazoa</taxon>
        <taxon>Chordata</taxon>
        <taxon>Craniata</taxon>
        <taxon>Vertebrata</taxon>
        <taxon>Euteleostomi</taxon>
        <taxon>Actinopterygii</taxon>
        <taxon>Neopterygii</taxon>
        <taxon>Teleostei</taxon>
        <taxon>Neoteleostei</taxon>
        <taxon>Acanthomorphata</taxon>
        <taxon>Ovalentaria</taxon>
        <taxon>Atherinomorphae</taxon>
        <taxon>Cyprinodontiformes</taxon>
        <taxon>Goodeidae</taxon>
        <taxon>Xenoophorus</taxon>
    </lineage>
</organism>
<evidence type="ECO:0000313" key="3">
    <source>
        <dbReference type="Proteomes" id="UP001434883"/>
    </source>
</evidence>
<dbReference type="Proteomes" id="UP001434883">
    <property type="component" value="Unassembled WGS sequence"/>
</dbReference>
<keyword evidence="1" id="KW-0732">Signal</keyword>
<name>A0ABV0SB30_9TELE</name>
<sequence length="386" mass="43666">MRCDSAICKVFMCFVFTGPVHSTDKKPRRYAERNKTLSCLLLFIPSGEKMNILLKEIRNHSSSAAEKLEHADYRTDAELQSLTREDLHELFPGAEKLKLRKSIFEIINKQKPVKKLLEDLRGFIPDDSIRDALTNNGVLVDYLHLLKDMKTQLNNVQSFLEAHIGLLEDIKAQPQQKCDQSQAKVLVGETASTHDPREAISQKSQENQSSWVFGSPSFDLFGRSQIAQVTVKYKMVVSGKTFDAHLQILEQLKSSAQQLNLVESNDDCQIVFVFCPIVSRIGTDVEAAMKMVTGYEPVILVLMHHAHEAKHVPTMATWYCTPKILQHFNVFYHEKMRGLITCKENDVAISGIQNELIKLKHPSVGSQSDNKVSSLFAGFFQRDNSS</sequence>
<protein>
    <submittedName>
        <fullName evidence="2">Uncharacterized protein</fullName>
    </submittedName>
</protein>
<dbReference type="PANTHER" id="PTHR34488:SF1">
    <property type="entry name" value="SI:CH211-245H14.1-RELATED"/>
    <property type="match status" value="1"/>
</dbReference>
<proteinExistence type="predicted"/>
<evidence type="ECO:0000256" key="1">
    <source>
        <dbReference type="SAM" id="SignalP"/>
    </source>
</evidence>
<reference evidence="2 3" key="1">
    <citation type="submission" date="2021-06" db="EMBL/GenBank/DDBJ databases">
        <authorList>
            <person name="Palmer J.M."/>
        </authorList>
    </citation>
    <scope>NUCLEOTIDE SEQUENCE [LARGE SCALE GENOMIC DNA]</scope>
    <source>
        <strain evidence="2 3">XC_2019</strain>
        <tissue evidence="2">Muscle</tissue>
    </source>
</reference>
<gene>
    <name evidence="2" type="ORF">XENOCAPTIV_021406</name>
</gene>
<dbReference type="EMBL" id="JAHRIN010071896">
    <property type="protein sequence ID" value="MEQ2216727.1"/>
    <property type="molecule type" value="Genomic_DNA"/>
</dbReference>
<feature type="signal peptide" evidence="1">
    <location>
        <begin position="1"/>
        <end position="22"/>
    </location>
</feature>
<evidence type="ECO:0000313" key="2">
    <source>
        <dbReference type="EMBL" id="MEQ2216727.1"/>
    </source>
</evidence>
<dbReference type="PANTHER" id="PTHR34488">
    <property type="entry name" value="SI:CH211-245H14.1-RELATED"/>
    <property type="match status" value="1"/>
</dbReference>
<feature type="chain" id="PRO_5047497169" evidence="1">
    <location>
        <begin position="23"/>
        <end position="386"/>
    </location>
</feature>
<keyword evidence="3" id="KW-1185">Reference proteome</keyword>